<dbReference type="PROSITE" id="PS51159">
    <property type="entry name" value="CBM21"/>
    <property type="match status" value="1"/>
</dbReference>
<feature type="compositionally biased region" description="Low complexity" evidence="1">
    <location>
        <begin position="748"/>
        <end position="759"/>
    </location>
</feature>
<feature type="region of interest" description="Disordered" evidence="1">
    <location>
        <begin position="61"/>
        <end position="161"/>
    </location>
</feature>
<organism evidence="3 4">
    <name type="scientific">Seiridium unicorne</name>
    <dbReference type="NCBI Taxonomy" id="138068"/>
    <lineage>
        <taxon>Eukaryota</taxon>
        <taxon>Fungi</taxon>
        <taxon>Dikarya</taxon>
        <taxon>Ascomycota</taxon>
        <taxon>Pezizomycotina</taxon>
        <taxon>Sordariomycetes</taxon>
        <taxon>Xylariomycetidae</taxon>
        <taxon>Amphisphaeriales</taxon>
        <taxon>Sporocadaceae</taxon>
        <taxon>Seiridium</taxon>
    </lineage>
</organism>
<evidence type="ECO:0000256" key="1">
    <source>
        <dbReference type="SAM" id="MobiDB-lite"/>
    </source>
</evidence>
<keyword evidence="4" id="KW-1185">Reference proteome</keyword>
<feature type="compositionally biased region" description="Polar residues" evidence="1">
    <location>
        <begin position="134"/>
        <end position="159"/>
    </location>
</feature>
<dbReference type="Pfam" id="PF03370">
    <property type="entry name" value="CBM_21"/>
    <property type="match status" value="1"/>
</dbReference>
<feature type="region of interest" description="Disordered" evidence="1">
    <location>
        <begin position="370"/>
        <end position="389"/>
    </location>
</feature>
<gene>
    <name evidence="3" type="ORF">SUNI508_04671</name>
</gene>
<protein>
    <submittedName>
        <fullName evidence="3">CBM21 domain-containing protein</fullName>
    </submittedName>
</protein>
<feature type="region of interest" description="Disordered" evidence="1">
    <location>
        <begin position="793"/>
        <end position="833"/>
    </location>
</feature>
<proteinExistence type="predicted"/>
<dbReference type="Gene3D" id="2.60.40.2440">
    <property type="entry name" value="Carbohydrate binding type-21 domain"/>
    <property type="match status" value="1"/>
</dbReference>
<feature type="compositionally biased region" description="Basic residues" evidence="1">
    <location>
        <begin position="545"/>
        <end position="555"/>
    </location>
</feature>
<dbReference type="PANTHER" id="PTHR12307:SF36">
    <property type="entry name" value="GLYCOGEN-BINDING SUBUNIT 76A"/>
    <property type="match status" value="1"/>
</dbReference>
<sequence>MLIEPSLYSGFYARSVAPPEKAASSDIWFEAWRLIFPCLPYIKQAPRNNSFKSNLDFSSLHPPPPCLNRRPRSFGMPYTPPSHRSPATSAPSSPDASRRSSFHGATSMYGGSPVSPRPALPRSASYLTKHRRTPSANVPTSPSMTISSLDLTPPGTSDNLKAMVTSHSAMPVRQSPPPITDARTMPAGAIISPPDSQTSSEDEGAEVTRGRQIENLKELKDAISAIPQHRSSSPNRKSAASPGDLLVLPTQIEYLVDAVQSTLKVDTAQNGPRRISHNRSQTEPNIMVSKSADASLTGSSDSEQDEPLRKPQMVRKKSGELVRPALRPAAHRRPSSMPGTPTFSKAVHFDSHLEHVRHFLQVDRPLAVSASSSPADNYESDTEYPFEEKSGVKTPPFEWELVMNNFPGDSLVRKSLPARVERVWMSNDQKSLIGSIAVANLAFQKHVVCRFTFDYWKTTSEVGAEFTHEIRPRESDTGHDRFQFTIKLSDMANLEAKTLFFCVKYSVNGLEYWDNNNNLNFQVDFRKKMLPMNGKGNFRGSVNRPVHHSLPRSNRRSSPSTGARPKSMPVGTFDDFGHDGKFLNFDQPIHEYLGESEPTMLRLKSSKSTTAIPSDNLANRLSAPSGVAFANRYDFGVSLNAAKKAHKDSMGSPRGDGLYMKPNKKAAFATQPTLAVKAPEIPAAASPAPALPLKVPGTDSPSISSASYEEIVNKYCFYNGSKQTSPQIKDGTLQSGKYDGPSDEYTRTTNSTSSSSNNSPDMGDKSQHGALRYAIHQNLNPYFQNQHIAIGASPAESPLNGPPSISRRTLSPASSVTPTAGTSSPTPMAGGGFSPFAGTSSNFAVDAPPFLVQDRFPFTADAHTSPAIRS</sequence>
<dbReference type="InterPro" id="IPR005036">
    <property type="entry name" value="CBM21_dom"/>
</dbReference>
<dbReference type="EMBL" id="JARVKF010000101">
    <property type="protein sequence ID" value="KAK9423004.1"/>
    <property type="molecule type" value="Genomic_DNA"/>
</dbReference>
<dbReference type="Proteomes" id="UP001408356">
    <property type="component" value="Unassembled WGS sequence"/>
</dbReference>
<evidence type="ECO:0000313" key="3">
    <source>
        <dbReference type="EMBL" id="KAK9423004.1"/>
    </source>
</evidence>
<feature type="region of interest" description="Disordered" evidence="1">
    <location>
        <begin position="536"/>
        <end position="570"/>
    </location>
</feature>
<feature type="domain" description="CBM21" evidence="2">
    <location>
        <begin position="412"/>
        <end position="524"/>
    </location>
</feature>
<reference evidence="3 4" key="1">
    <citation type="journal article" date="2024" name="J. Plant Pathol.">
        <title>Sequence and assembly of the genome of Seiridium unicorne, isolate CBS 538.82, causal agent of cypress canker disease.</title>
        <authorList>
            <person name="Scali E."/>
            <person name="Rocca G.D."/>
            <person name="Danti R."/>
            <person name="Garbelotto M."/>
            <person name="Barberini S."/>
            <person name="Baroncelli R."/>
            <person name="Emiliani G."/>
        </authorList>
    </citation>
    <scope>NUCLEOTIDE SEQUENCE [LARGE SCALE GENOMIC DNA]</scope>
    <source>
        <strain evidence="3 4">BM-138-508</strain>
    </source>
</reference>
<feature type="compositionally biased region" description="Polar residues" evidence="1">
    <location>
        <begin position="806"/>
        <end position="826"/>
    </location>
</feature>
<name>A0ABR2V7W5_9PEZI</name>
<accession>A0ABR2V7W5</accession>
<feature type="region of interest" description="Disordered" evidence="1">
    <location>
        <begin position="726"/>
        <end position="766"/>
    </location>
</feature>
<feature type="region of interest" description="Disordered" evidence="1">
    <location>
        <begin position="190"/>
        <end position="213"/>
    </location>
</feature>
<evidence type="ECO:0000259" key="2">
    <source>
        <dbReference type="PROSITE" id="PS51159"/>
    </source>
</evidence>
<evidence type="ECO:0000313" key="4">
    <source>
        <dbReference type="Proteomes" id="UP001408356"/>
    </source>
</evidence>
<dbReference type="InterPro" id="IPR050782">
    <property type="entry name" value="PP1_regulatory_subunit_3"/>
</dbReference>
<comment type="caution">
    <text evidence="3">The sequence shown here is derived from an EMBL/GenBank/DDBJ whole genome shotgun (WGS) entry which is preliminary data.</text>
</comment>
<feature type="compositionally biased region" description="Polar residues" evidence="1">
    <location>
        <begin position="292"/>
        <end position="301"/>
    </location>
</feature>
<feature type="compositionally biased region" description="Low complexity" evidence="1">
    <location>
        <begin position="81"/>
        <end position="95"/>
    </location>
</feature>
<dbReference type="InterPro" id="IPR038175">
    <property type="entry name" value="CBM21_dom_sf"/>
</dbReference>
<feature type="compositionally biased region" description="Polar residues" evidence="1">
    <location>
        <begin position="726"/>
        <end position="735"/>
    </location>
</feature>
<dbReference type="PANTHER" id="PTHR12307">
    <property type="entry name" value="PROTEIN PHOSPHATASE 1 REGULATORY SUBUNIT"/>
    <property type="match status" value="1"/>
</dbReference>
<feature type="region of interest" description="Disordered" evidence="1">
    <location>
        <begin position="267"/>
        <end position="343"/>
    </location>
</feature>